<reference evidence="1 2" key="1">
    <citation type="journal article" date="2011" name="J. Bacteriol.">
        <title>Draft genome sequence of Caloramator australicus strain RC3T, a thermoanaerobe from the Great Artesian Basin of Australia.</title>
        <authorList>
            <person name="Ogg C.D."/>
            <person name="Patel B.K.C."/>
        </authorList>
    </citation>
    <scope>NUCLEOTIDE SEQUENCE [LARGE SCALE GENOMIC DNA]</scope>
    <source>
        <strain evidence="1 2">RC3</strain>
    </source>
</reference>
<sequence>MLKFHRIDDIEKFVSSTLLEDYKKNYTNLLLSSIMAGIHRTFGLRHEGIIMALEIVDTIKDDTSNLIERNLLVWNLYVLAHEFIEECSFERAMNFIERAEKNWTRDILLGDEMGVYHVSWIEQIWLLKSHIYMLLKDDNNFQRTTDMILDSRLKLFKEAEKETEEIIIFDRCTYNAYEIMAMESRRKNIVNAINFLKQAILIKGNIKVDNDNKNISSNPYKYYDNLMNFFNRLQEKPYDNIKYLYCASCRFFDGEGLCKRHGTTTDKFKACSMYEGQNKKATPTETI</sequence>
<accession>I7KV69</accession>
<protein>
    <submittedName>
        <fullName evidence="1">Uncharacterized protein</fullName>
    </submittedName>
</protein>
<dbReference type="STRING" id="857293.CAAU_1795"/>
<gene>
    <name evidence="1" type="ORF">CAAU_1795</name>
</gene>
<dbReference type="EMBL" id="CAKP01000096">
    <property type="protein sequence ID" value="CCJ33879.1"/>
    <property type="molecule type" value="Genomic_DNA"/>
</dbReference>
<dbReference type="Proteomes" id="UP000007652">
    <property type="component" value="Unassembled WGS sequence"/>
</dbReference>
<organism evidence="1 2">
    <name type="scientific">Caloramator australicus RC3</name>
    <dbReference type="NCBI Taxonomy" id="857293"/>
    <lineage>
        <taxon>Bacteria</taxon>
        <taxon>Bacillati</taxon>
        <taxon>Bacillota</taxon>
        <taxon>Clostridia</taxon>
        <taxon>Eubacteriales</taxon>
        <taxon>Clostridiaceae</taxon>
        <taxon>Caloramator</taxon>
    </lineage>
</organism>
<dbReference type="RefSeq" id="WP_008909137.1">
    <property type="nucleotide sequence ID" value="NZ_CAKP01000096.1"/>
</dbReference>
<keyword evidence="2" id="KW-1185">Reference proteome</keyword>
<proteinExistence type="predicted"/>
<evidence type="ECO:0000313" key="2">
    <source>
        <dbReference type="Proteomes" id="UP000007652"/>
    </source>
</evidence>
<dbReference type="OrthoDB" id="1950501at2"/>
<name>I7KV69_9CLOT</name>
<dbReference type="AlphaFoldDB" id="I7KV69"/>
<evidence type="ECO:0000313" key="1">
    <source>
        <dbReference type="EMBL" id="CCJ33879.1"/>
    </source>
</evidence>
<comment type="caution">
    <text evidence="1">The sequence shown here is derived from an EMBL/GenBank/DDBJ whole genome shotgun (WGS) entry which is preliminary data.</text>
</comment>